<keyword evidence="3" id="KW-1185">Reference proteome</keyword>
<accession>A0A4Y2S944</accession>
<protein>
    <submittedName>
        <fullName evidence="2">Uncharacterized protein</fullName>
    </submittedName>
</protein>
<reference evidence="2 3" key="1">
    <citation type="journal article" date="2019" name="Sci. Rep.">
        <title>Orb-weaving spider Araneus ventricosus genome elucidates the spidroin gene catalogue.</title>
        <authorList>
            <person name="Kono N."/>
            <person name="Nakamura H."/>
            <person name="Ohtoshi R."/>
            <person name="Moran D.A.P."/>
            <person name="Shinohara A."/>
            <person name="Yoshida Y."/>
            <person name="Fujiwara M."/>
            <person name="Mori M."/>
            <person name="Tomita M."/>
            <person name="Arakawa K."/>
        </authorList>
    </citation>
    <scope>NUCLEOTIDE SEQUENCE [LARGE SCALE GENOMIC DNA]</scope>
</reference>
<dbReference type="Proteomes" id="UP000499080">
    <property type="component" value="Unassembled WGS sequence"/>
</dbReference>
<dbReference type="AlphaFoldDB" id="A0A4Y2S944"/>
<feature type="region of interest" description="Disordered" evidence="1">
    <location>
        <begin position="255"/>
        <end position="277"/>
    </location>
</feature>
<name>A0A4Y2S944_ARAVE</name>
<feature type="region of interest" description="Disordered" evidence="1">
    <location>
        <begin position="49"/>
        <end position="75"/>
    </location>
</feature>
<evidence type="ECO:0000256" key="1">
    <source>
        <dbReference type="SAM" id="MobiDB-lite"/>
    </source>
</evidence>
<feature type="compositionally biased region" description="Basic residues" evidence="1">
    <location>
        <begin position="189"/>
        <end position="208"/>
    </location>
</feature>
<proteinExistence type="predicted"/>
<evidence type="ECO:0000313" key="3">
    <source>
        <dbReference type="Proteomes" id="UP000499080"/>
    </source>
</evidence>
<feature type="region of interest" description="Disordered" evidence="1">
    <location>
        <begin position="169"/>
        <end position="227"/>
    </location>
</feature>
<evidence type="ECO:0000313" key="2">
    <source>
        <dbReference type="EMBL" id="GBN84744.1"/>
    </source>
</evidence>
<gene>
    <name evidence="2" type="ORF">AVEN_18305_1</name>
</gene>
<sequence>MATTQGSEYKALMDLPKVVVDKPYGGRLSLKHQPKKDLTETMVDHRLKGDFGVRKAKSKKKRDPPVVLSPKSNWHFRSHPEDHALTVTGSVIPPVTETSVLNMDTLVPQDVSRPGTSTDGLSQRDSEGSLPKGDSSEDSDSHTYYDTTGTPRVPGPCNHLYYLNDKLIPPPTFEGGTSESKMEEDAPIGHRKRPAGKPSKSSKKKMPKKPLALASKPQPSVRKGPKLGTLAVHPDFYGRVPAFYAPDSPALPTRIGTIFQGGGSEHPTGSLGSPQSF</sequence>
<feature type="region of interest" description="Disordered" evidence="1">
    <location>
        <begin position="102"/>
        <end position="157"/>
    </location>
</feature>
<comment type="caution">
    <text evidence="2">The sequence shown here is derived from an EMBL/GenBank/DDBJ whole genome shotgun (WGS) entry which is preliminary data.</text>
</comment>
<organism evidence="2 3">
    <name type="scientific">Araneus ventricosus</name>
    <name type="common">Orbweaver spider</name>
    <name type="synonym">Epeira ventricosa</name>
    <dbReference type="NCBI Taxonomy" id="182803"/>
    <lineage>
        <taxon>Eukaryota</taxon>
        <taxon>Metazoa</taxon>
        <taxon>Ecdysozoa</taxon>
        <taxon>Arthropoda</taxon>
        <taxon>Chelicerata</taxon>
        <taxon>Arachnida</taxon>
        <taxon>Araneae</taxon>
        <taxon>Araneomorphae</taxon>
        <taxon>Entelegynae</taxon>
        <taxon>Araneoidea</taxon>
        <taxon>Araneidae</taxon>
        <taxon>Araneus</taxon>
    </lineage>
</organism>
<dbReference type="EMBL" id="BGPR01020469">
    <property type="protein sequence ID" value="GBN84744.1"/>
    <property type="molecule type" value="Genomic_DNA"/>
</dbReference>